<keyword evidence="3" id="KW-1185">Reference proteome</keyword>
<evidence type="ECO:0000313" key="3">
    <source>
        <dbReference type="Proteomes" id="UP000235145"/>
    </source>
</evidence>
<accession>A0A9R1XY30</accession>
<gene>
    <name evidence="2" type="ORF">LSAT_V11C100012730</name>
</gene>
<dbReference type="InterPro" id="IPR043502">
    <property type="entry name" value="DNA/RNA_pol_sf"/>
</dbReference>
<name>A0A9R1XY30_LACSA</name>
<dbReference type="CDD" id="cd09279">
    <property type="entry name" value="RNase_HI_like"/>
    <property type="match status" value="1"/>
</dbReference>
<dbReference type="PANTHER" id="PTHR48475:SF2">
    <property type="entry name" value="RIBONUCLEASE H"/>
    <property type="match status" value="1"/>
</dbReference>
<sequence length="373" mass="42549">MEGRFIAKSVEKALPLFQTLKGCIDKNQFKWIPEAEKAIKHLKEALHQLPTMVSPLPRETLKMYLAASNEAILSLFLSLIYAARRLRRFIQAHKIEIIDHAPASKLKNAPTILPIDPSEPKASHSIWELHTDGAAIKEGSGASLILKNPNDNEIMYALCFNFQVSNNEVEYEALLSVLRLAREVGAKHFATLSDSLLITNQINGTYEAKDQRIQRYINTVRELAQSFKSFSIKQIPRGENTRADALSKLSSTSFDHLTNKFVVEIIPGRSIDNKQVGIITTTPYWTIPFTYYLLHGILLDDPTEARRIKMKAPYFIVRDTRFWKKAMQGKLEHTRVRALTGKILCLGVYWPNIYMDATKITKKCLEFQTFAHF</sequence>
<dbReference type="GO" id="GO:0003676">
    <property type="term" value="F:nucleic acid binding"/>
    <property type="evidence" value="ECO:0007669"/>
    <property type="project" value="InterPro"/>
</dbReference>
<dbReference type="PANTHER" id="PTHR48475">
    <property type="entry name" value="RIBONUCLEASE H"/>
    <property type="match status" value="1"/>
</dbReference>
<dbReference type="GO" id="GO:0004523">
    <property type="term" value="F:RNA-DNA hybrid ribonuclease activity"/>
    <property type="evidence" value="ECO:0007669"/>
    <property type="project" value="InterPro"/>
</dbReference>
<organism evidence="2 3">
    <name type="scientific">Lactuca sativa</name>
    <name type="common">Garden lettuce</name>
    <dbReference type="NCBI Taxonomy" id="4236"/>
    <lineage>
        <taxon>Eukaryota</taxon>
        <taxon>Viridiplantae</taxon>
        <taxon>Streptophyta</taxon>
        <taxon>Embryophyta</taxon>
        <taxon>Tracheophyta</taxon>
        <taxon>Spermatophyta</taxon>
        <taxon>Magnoliopsida</taxon>
        <taxon>eudicotyledons</taxon>
        <taxon>Gunneridae</taxon>
        <taxon>Pentapetalae</taxon>
        <taxon>asterids</taxon>
        <taxon>campanulids</taxon>
        <taxon>Asterales</taxon>
        <taxon>Asteraceae</taxon>
        <taxon>Cichorioideae</taxon>
        <taxon>Cichorieae</taxon>
        <taxon>Lactucinae</taxon>
        <taxon>Lactuca</taxon>
    </lineage>
</organism>
<dbReference type="Pfam" id="PF13456">
    <property type="entry name" value="RVT_3"/>
    <property type="match status" value="1"/>
</dbReference>
<proteinExistence type="predicted"/>
<dbReference type="Gene3D" id="3.30.420.10">
    <property type="entry name" value="Ribonuclease H-like superfamily/Ribonuclease H"/>
    <property type="match status" value="1"/>
</dbReference>
<feature type="domain" description="RNase H type-1" evidence="1">
    <location>
        <begin position="137"/>
        <end position="248"/>
    </location>
</feature>
<comment type="caution">
    <text evidence="2">The sequence shown here is derived from an EMBL/GenBank/DDBJ whole genome shotgun (WGS) entry which is preliminary data.</text>
</comment>
<dbReference type="InterPro" id="IPR002156">
    <property type="entry name" value="RNaseH_domain"/>
</dbReference>
<dbReference type="InterPro" id="IPR012337">
    <property type="entry name" value="RNaseH-like_sf"/>
</dbReference>
<reference evidence="2 3" key="1">
    <citation type="journal article" date="2017" name="Nat. Commun.">
        <title>Genome assembly with in vitro proximity ligation data and whole-genome triplication in lettuce.</title>
        <authorList>
            <person name="Reyes-Chin-Wo S."/>
            <person name="Wang Z."/>
            <person name="Yang X."/>
            <person name="Kozik A."/>
            <person name="Arikit S."/>
            <person name="Song C."/>
            <person name="Xia L."/>
            <person name="Froenicke L."/>
            <person name="Lavelle D.O."/>
            <person name="Truco M.J."/>
            <person name="Xia R."/>
            <person name="Zhu S."/>
            <person name="Xu C."/>
            <person name="Xu H."/>
            <person name="Xu X."/>
            <person name="Cox K."/>
            <person name="Korf I."/>
            <person name="Meyers B.C."/>
            <person name="Michelmore R.W."/>
        </authorList>
    </citation>
    <scope>NUCLEOTIDE SEQUENCE [LARGE SCALE GENOMIC DNA]</scope>
    <source>
        <strain evidence="3">cv. Salinas</strain>
        <tissue evidence="2">Seedlings</tissue>
    </source>
</reference>
<dbReference type="SUPFAM" id="SSF56672">
    <property type="entry name" value="DNA/RNA polymerases"/>
    <property type="match status" value="1"/>
</dbReference>
<dbReference type="InterPro" id="IPR036397">
    <property type="entry name" value="RNaseH_sf"/>
</dbReference>
<dbReference type="EMBL" id="NBSK02000001">
    <property type="protein sequence ID" value="KAJ0226352.1"/>
    <property type="molecule type" value="Genomic_DNA"/>
</dbReference>
<dbReference type="AlphaFoldDB" id="A0A9R1XY30"/>
<protein>
    <recommendedName>
        <fullName evidence="1">RNase H type-1 domain-containing protein</fullName>
    </recommendedName>
</protein>
<dbReference type="Proteomes" id="UP000235145">
    <property type="component" value="Unassembled WGS sequence"/>
</dbReference>
<dbReference type="SUPFAM" id="SSF53098">
    <property type="entry name" value="Ribonuclease H-like"/>
    <property type="match status" value="1"/>
</dbReference>
<evidence type="ECO:0000313" key="2">
    <source>
        <dbReference type="EMBL" id="KAJ0226352.1"/>
    </source>
</evidence>
<evidence type="ECO:0000259" key="1">
    <source>
        <dbReference type="Pfam" id="PF13456"/>
    </source>
</evidence>